<dbReference type="InterPro" id="IPR029033">
    <property type="entry name" value="His_PPase_superfam"/>
</dbReference>
<keyword evidence="1" id="KW-0378">Hydrolase</keyword>
<dbReference type="Proteomes" id="UP000015241">
    <property type="component" value="Unassembled WGS sequence"/>
</dbReference>
<gene>
    <name evidence="2" type="ORF">FOMPIDRAFT_1046469</name>
</gene>
<name>S8G0X2_FOMSC</name>
<dbReference type="CDD" id="cd07061">
    <property type="entry name" value="HP_HAP_like"/>
    <property type="match status" value="1"/>
</dbReference>
<dbReference type="SUPFAM" id="SSF53254">
    <property type="entry name" value="Phosphoglycerate mutase-like"/>
    <property type="match status" value="1"/>
</dbReference>
<proteinExistence type="predicted"/>
<organism evidence="2 3">
    <name type="scientific">Fomitopsis schrenkii</name>
    <name type="common">Brown rot fungus</name>
    <dbReference type="NCBI Taxonomy" id="2126942"/>
    <lineage>
        <taxon>Eukaryota</taxon>
        <taxon>Fungi</taxon>
        <taxon>Dikarya</taxon>
        <taxon>Basidiomycota</taxon>
        <taxon>Agaricomycotina</taxon>
        <taxon>Agaricomycetes</taxon>
        <taxon>Polyporales</taxon>
        <taxon>Fomitopsis</taxon>
    </lineage>
</organism>
<dbReference type="PROSITE" id="PS00616">
    <property type="entry name" value="HIS_ACID_PHOSPHAT_1"/>
    <property type="match status" value="1"/>
</dbReference>
<dbReference type="GO" id="GO:0003993">
    <property type="term" value="F:acid phosphatase activity"/>
    <property type="evidence" value="ECO:0007669"/>
    <property type="project" value="TreeGrafter"/>
</dbReference>
<dbReference type="EMBL" id="KE504128">
    <property type="protein sequence ID" value="EPT03995.1"/>
    <property type="molecule type" value="Genomic_DNA"/>
</dbReference>
<evidence type="ECO:0000256" key="1">
    <source>
        <dbReference type="ARBA" id="ARBA00022801"/>
    </source>
</evidence>
<keyword evidence="3" id="KW-1185">Reference proteome</keyword>
<evidence type="ECO:0000313" key="3">
    <source>
        <dbReference type="Proteomes" id="UP000015241"/>
    </source>
</evidence>
<dbReference type="InterPro" id="IPR000560">
    <property type="entry name" value="His_Pase_clade-2"/>
</dbReference>
<sequence length="550" mass="59206">MAHDHLQGVFLGPTCLTDGASLSGATVSDVFPPPGETFTKYQAYFPDASQVGNGGPTPTGAEPEAIATAPVAAENSNIYPLVAPQTPYSGAGTPFQVIRAWGNLSPWFSVGSGAFGLSTADPQVPAGCDLEQVHILHRHGARYPTSGSAPSSFAAKVHGAAKSSGFSATGPLDFLNSWTYKLGAELLTPFGREQLFELGTGFRVKYGELLNGFTGLPVFRTTSEYRMVQSALNFAAGFFGIPDYETSYYQEILIENGGFNSTLSPQVTCPNNGNHVAGNLGGWATGNWTQVYLNATVPRLQQYVTGLNLTTSDLYAMQQLCAYETVALGYSKFCELFTEEEWRGFDYSFDLNFWYGSGPGNPTAAAVGIGWVQELVSRLTKTPLTTFDTSTNGTLDSSNITFPLDQPIYVDASHDTVISQIIVALNFTTMAANGPLPIDRIPEYQTYYAHNIAPFATNLVGQVLSCPASSTATQNDKTTYIRFLLNDGVVPLTGISHCETPDPNGLCLLDNFVQGMQERIAEVDFLYDCYGSYTAPQITSDPIIDGRMPQ</sequence>
<dbReference type="FunCoup" id="S8G0X2">
    <property type="interactions" value="204"/>
</dbReference>
<dbReference type="AlphaFoldDB" id="S8G0X2"/>
<evidence type="ECO:0000313" key="2">
    <source>
        <dbReference type="EMBL" id="EPT03995.1"/>
    </source>
</evidence>
<dbReference type="eggNOG" id="KOG1382">
    <property type="taxonomic scope" value="Eukaryota"/>
</dbReference>
<dbReference type="InterPro" id="IPR033379">
    <property type="entry name" value="Acid_Pase_AS"/>
</dbReference>
<dbReference type="OrthoDB" id="6509975at2759"/>
<protein>
    <recommendedName>
        <fullName evidence="4">Phosphoglycerate mutase-like protein</fullName>
    </recommendedName>
</protein>
<reference evidence="2 3" key="1">
    <citation type="journal article" date="2012" name="Science">
        <title>The Paleozoic origin of enzymatic lignin decomposition reconstructed from 31 fungal genomes.</title>
        <authorList>
            <person name="Floudas D."/>
            <person name="Binder M."/>
            <person name="Riley R."/>
            <person name="Barry K."/>
            <person name="Blanchette R.A."/>
            <person name="Henrissat B."/>
            <person name="Martinez A.T."/>
            <person name="Otillar R."/>
            <person name="Spatafora J.W."/>
            <person name="Yadav J.S."/>
            <person name="Aerts A."/>
            <person name="Benoit I."/>
            <person name="Boyd A."/>
            <person name="Carlson A."/>
            <person name="Copeland A."/>
            <person name="Coutinho P.M."/>
            <person name="de Vries R.P."/>
            <person name="Ferreira P."/>
            <person name="Findley K."/>
            <person name="Foster B."/>
            <person name="Gaskell J."/>
            <person name="Glotzer D."/>
            <person name="Gorecki P."/>
            <person name="Heitman J."/>
            <person name="Hesse C."/>
            <person name="Hori C."/>
            <person name="Igarashi K."/>
            <person name="Jurgens J.A."/>
            <person name="Kallen N."/>
            <person name="Kersten P."/>
            <person name="Kohler A."/>
            <person name="Kuees U."/>
            <person name="Kumar T.K.A."/>
            <person name="Kuo A."/>
            <person name="LaButti K."/>
            <person name="Larrondo L.F."/>
            <person name="Lindquist E."/>
            <person name="Ling A."/>
            <person name="Lombard V."/>
            <person name="Lucas S."/>
            <person name="Lundell T."/>
            <person name="Martin R."/>
            <person name="McLaughlin D.J."/>
            <person name="Morgenstern I."/>
            <person name="Morin E."/>
            <person name="Murat C."/>
            <person name="Nagy L.G."/>
            <person name="Nolan M."/>
            <person name="Ohm R.A."/>
            <person name="Patyshakuliyeva A."/>
            <person name="Rokas A."/>
            <person name="Ruiz-Duenas F.J."/>
            <person name="Sabat G."/>
            <person name="Salamov A."/>
            <person name="Samejima M."/>
            <person name="Schmutz J."/>
            <person name="Slot J.C."/>
            <person name="St John F."/>
            <person name="Stenlid J."/>
            <person name="Sun H."/>
            <person name="Sun S."/>
            <person name="Syed K."/>
            <person name="Tsang A."/>
            <person name="Wiebenga A."/>
            <person name="Young D."/>
            <person name="Pisabarro A."/>
            <person name="Eastwood D.C."/>
            <person name="Martin F."/>
            <person name="Cullen D."/>
            <person name="Grigoriev I.V."/>
            <person name="Hibbett D.S."/>
        </authorList>
    </citation>
    <scope>NUCLEOTIDE SEQUENCE</scope>
    <source>
        <strain evidence="3">FP-58527</strain>
    </source>
</reference>
<accession>S8G0X2</accession>
<evidence type="ECO:0008006" key="4">
    <source>
        <dbReference type="Google" id="ProtNLM"/>
    </source>
</evidence>
<dbReference type="Pfam" id="PF00328">
    <property type="entry name" value="His_Phos_2"/>
    <property type="match status" value="1"/>
</dbReference>
<dbReference type="PANTHER" id="PTHR20963">
    <property type="entry name" value="MULTIPLE INOSITOL POLYPHOSPHATE PHOSPHATASE-RELATED"/>
    <property type="match status" value="1"/>
</dbReference>
<dbReference type="Gene3D" id="3.40.50.1240">
    <property type="entry name" value="Phosphoglycerate mutase-like"/>
    <property type="match status" value="1"/>
</dbReference>
<dbReference type="PANTHER" id="PTHR20963:SF42">
    <property type="entry name" value="PHOSPHOGLYCERATE MUTASE-LIKE PROTEIN"/>
    <property type="match status" value="1"/>
</dbReference>
<dbReference type="InParanoid" id="S8G0X2"/>
<dbReference type="HOGENOM" id="CLU_020880_2_2_1"/>